<comment type="similarity">
    <text evidence="2">Belongs to the acyltransferase 3 family.</text>
</comment>
<evidence type="ECO:0000256" key="5">
    <source>
        <dbReference type="ARBA" id="ARBA00022989"/>
    </source>
</evidence>
<dbReference type="AlphaFoldDB" id="A0A0A2MSD7"/>
<dbReference type="eggNOG" id="COG3274">
    <property type="taxonomic scope" value="Bacteria"/>
</dbReference>
<evidence type="ECO:0000313" key="9">
    <source>
        <dbReference type="EMBL" id="KGO94378.1"/>
    </source>
</evidence>
<evidence type="ECO:0000256" key="6">
    <source>
        <dbReference type="ARBA" id="ARBA00023136"/>
    </source>
</evidence>
<keyword evidence="5 7" id="KW-1133">Transmembrane helix</keyword>
<comment type="subcellular location">
    <subcellularLocation>
        <location evidence="1">Cell membrane</location>
        <topology evidence="1">Multi-pass membrane protein</topology>
    </subcellularLocation>
</comment>
<evidence type="ECO:0000256" key="1">
    <source>
        <dbReference type="ARBA" id="ARBA00004651"/>
    </source>
</evidence>
<dbReference type="RefSeq" id="WP_026990340.1">
    <property type="nucleotide sequence ID" value="NZ_AUGP01000017.1"/>
</dbReference>
<dbReference type="Proteomes" id="UP000030111">
    <property type="component" value="Unassembled WGS sequence"/>
</dbReference>
<evidence type="ECO:0000259" key="8">
    <source>
        <dbReference type="Pfam" id="PF01757"/>
    </source>
</evidence>
<dbReference type="GO" id="GO:0016413">
    <property type="term" value="F:O-acetyltransferase activity"/>
    <property type="evidence" value="ECO:0007669"/>
    <property type="project" value="TreeGrafter"/>
</dbReference>
<feature type="transmembrane region" description="Helical" evidence="7">
    <location>
        <begin position="57"/>
        <end position="73"/>
    </location>
</feature>
<feature type="transmembrane region" description="Helical" evidence="7">
    <location>
        <begin position="21"/>
        <end position="37"/>
    </location>
</feature>
<comment type="caution">
    <text evidence="9">The sequence shown here is derived from an EMBL/GenBank/DDBJ whole genome shotgun (WGS) entry which is preliminary data.</text>
</comment>
<evidence type="ECO:0000313" key="10">
    <source>
        <dbReference type="Proteomes" id="UP000030111"/>
    </source>
</evidence>
<dbReference type="PANTHER" id="PTHR40074">
    <property type="entry name" value="O-ACETYLTRANSFERASE WECH"/>
    <property type="match status" value="1"/>
</dbReference>
<keyword evidence="4 7" id="KW-0812">Transmembrane</keyword>
<dbReference type="InterPro" id="IPR002656">
    <property type="entry name" value="Acyl_transf_3_dom"/>
</dbReference>
<evidence type="ECO:0000256" key="4">
    <source>
        <dbReference type="ARBA" id="ARBA00022692"/>
    </source>
</evidence>
<dbReference type="EMBL" id="JRLY01000002">
    <property type="protein sequence ID" value="KGO94378.1"/>
    <property type="molecule type" value="Genomic_DNA"/>
</dbReference>
<dbReference type="PANTHER" id="PTHR40074:SF2">
    <property type="entry name" value="O-ACETYLTRANSFERASE WECH"/>
    <property type="match status" value="1"/>
</dbReference>
<feature type="transmembrane region" description="Helical" evidence="7">
    <location>
        <begin position="217"/>
        <end position="236"/>
    </location>
</feature>
<feature type="transmembrane region" description="Helical" evidence="7">
    <location>
        <begin position="161"/>
        <end position="181"/>
    </location>
</feature>
<feature type="transmembrane region" description="Helical" evidence="7">
    <location>
        <begin position="286"/>
        <end position="306"/>
    </location>
</feature>
<protein>
    <recommendedName>
        <fullName evidence="8">Acyltransferase 3 domain-containing protein</fullName>
    </recommendedName>
</protein>
<gene>
    <name evidence="9" type="ORF">Q766_05535</name>
</gene>
<feature type="domain" description="Acyltransferase 3" evidence="8">
    <location>
        <begin position="14"/>
        <end position="330"/>
    </location>
</feature>
<feature type="transmembrane region" description="Helical" evidence="7">
    <location>
        <begin position="248"/>
        <end position="265"/>
    </location>
</feature>
<keyword evidence="10" id="KW-1185">Reference proteome</keyword>
<keyword evidence="3" id="KW-1003">Cell membrane</keyword>
<feature type="transmembrane region" description="Helical" evidence="7">
    <location>
        <begin position="85"/>
        <end position="104"/>
    </location>
</feature>
<sequence length="343" mass="39329">MTNPAIIKPKDRIEWIDNLRVVAIISVIMAHIAGQGVYNLKDTTLAHWSVANLFESFRFPIFIMISGTVLLNRDYSILPFLKKRLTKILVPFLLFSFVYITLSYNQEKTFYNLDIANFVTYALLKLKNGSFYHLWYVYVLIGLYFMTPILRVYVKNASQNNLLYLLIIWLVFNAVTASYFGTYVPNLELSLFAIFPGYFILGYYLSNYPIASKKIGWALFLTGIMGTFSGALYYAYAFNEVNEAFYNHRSITVMLQSIGIYILLYNSTVTNPAIATVRNLISRHSYTIYLSHALIIIIMMRLGLTWNFIHPIIGILAGTIVCLAVSLFLSILLKNIPVVGRYF</sequence>
<keyword evidence="6 7" id="KW-0472">Membrane</keyword>
<feature type="transmembrane region" description="Helical" evidence="7">
    <location>
        <begin position="135"/>
        <end position="154"/>
    </location>
</feature>
<dbReference type="STRING" id="1121898.GCA_000422725_01461"/>
<dbReference type="OrthoDB" id="9810469at2"/>
<proteinExistence type="inferred from homology"/>
<evidence type="ECO:0000256" key="3">
    <source>
        <dbReference type="ARBA" id="ARBA00022475"/>
    </source>
</evidence>
<reference evidence="9 10" key="1">
    <citation type="submission" date="2013-09" db="EMBL/GenBank/DDBJ databases">
        <authorList>
            <person name="Zeng Z."/>
            <person name="Chen C."/>
        </authorList>
    </citation>
    <scope>NUCLEOTIDE SEQUENCE [LARGE SCALE GENOMIC DNA]</scope>
    <source>
        <strain evidence="9 10">WB 4.1-42</strain>
    </source>
</reference>
<evidence type="ECO:0000256" key="2">
    <source>
        <dbReference type="ARBA" id="ARBA00007400"/>
    </source>
</evidence>
<dbReference type="GO" id="GO:0009246">
    <property type="term" value="P:enterobacterial common antigen biosynthetic process"/>
    <property type="evidence" value="ECO:0007669"/>
    <property type="project" value="TreeGrafter"/>
</dbReference>
<dbReference type="GO" id="GO:0005886">
    <property type="term" value="C:plasma membrane"/>
    <property type="evidence" value="ECO:0007669"/>
    <property type="project" value="UniProtKB-SubCell"/>
</dbReference>
<organism evidence="9 10">
    <name type="scientific">Flavobacterium subsaxonicum WB 4.1-42 = DSM 21790</name>
    <dbReference type="NCBI Taxonomy" id="1121898"/>
    <lineage>
        <taxon>Bacteria</taxon>
        <taxon>Pseudomonadati</taxon>
        <taxon>Bacteroidota</taxon>
        <taxon>Flavobacteriia</taxon>
        <taxon>Flavobacteriales</taxon>
        <taxon>Flavobacteriaceae</taxon>
        <taxon>Flavobacterium</taxon>
    </lineage>
</organism>
<evidence type="ECO:0000256" key="7">
    <source>
        <dbReference type="SAM" id="Phobius"/>
    </source>
</evidence>
<feature type="transmembrane region" description="Helical" evidence="7">
    <location>
        <begin position="187"/>
        <end position="205"/>
    </location>
</feature>
<name>A0A0A2MSD7_9FLAO</name>
<feature type="transmembrane region" description="Helical" evidence="7">
    <location>
        <begin position="312"/>
        <end position="333"/>
    </location>
</feature>
<accession>A0A0A2MSD7</accession>
<dbReference type="Pfam" id="PF01757">
    <property type="entry name" value="Acyl_transf_3"/>
    <property type="match status" value="1"/>
</dbReference>